<dbReference type="InterPro" id="IPR038305">
    <property type="entry name" value="HeLo_sf"/>
</dbReference>
<dbReference type="PANTHER" id="PTHR37542:SF1">
    <property type="entry name" value="PRION-INHIBITION AND PROPAGATION HELO DOMAIN-CONTAINING PROTEIN"/>
    <property type="match status" value="1"/>
</dbReference>
<dbReference type="PANTHER" id="PTHR37542">
    <property type="entry name" value="HELO DOMAIN-CONTAINING PROTEIN-RELATED"/>
    <property type="match status" value="1"/>
</dbReference>
<keyword evidence="2" id="KW-0034">Amyloid</keyword>
<dbReference type="InterPro" id="IPR029498">
    <property type="entry name" value="HeLo_dom"/>
</dbReference>
<proteinExistence type="predicted"/>
<sequence>MDVATGVISLTWEVFDSTVRIFKFLTALVDMPREYEKYSIQLIVEYNRVLAFGKAAGLVDVPAGSTLGATLGTEGIELVAIVARIHWLLSEIRELNARYGNELPQSGKAGDNKTGLHEQPTDSDLLKAILGLALTHEAEKRAGEHLRGVPRIKEWVMKLGRNSKDIISCPVRVRWVAVDKEAFELLLDELHVLTERLHELMRNHREKQVDDITAKTLVTRSTGVRKEKAAHLNDQQLGVLPRLKIFNRASHNLNLFHLFPDHFQNRFLYSCVDLAQQLAWNEDQVDKPELLRRPRAILSTPDKVDILVWIEWKTLGDIEPGSPQHEVFAVRTAALALMLNVLGPVSLHTPDCMGYFDDRDVNDVARYGWLFKIPEGSDRDTRVRSLHDILGDERYKPSPSQRVAMASKLCSTLLNLHAADWLHKGIFSDSVVFFFAGEEEEEESNDAGTLRLPYDPEKPVLSGFEFSRPDGSQTTGRDVEALWDLYRWPSIRRESPTERSSRKTYDLYSLGLVLLEIAHWEKLHKLMHLGGGVAPEGEGEGRVPQVPLGESRMVRDWLLGIQQGAPFEVEGKPNPLKELRYIAGDRYWKAVEKCLWAHGEKGFGVQEVDQSRDSDVGMALQEAFTTHVVEELASINI</sequence>
<dbReference type="Proteomes" id="UP001273166">
    <property type="component" value="Unassembled WGS sequence"/>
</dbReference>
<keyword evidence="3" id="KW-1185">Reference proteome</keyword>
<evidence type="ECO:0000313" key="3">
    <source>
        <dbReference type="Proteomes" id="UP001273166"/>
    </source>
</evidence>
<dbReference type="GeneID" id="87889362"/>
<evidence type="ECO:0000259" key="1">
    <source>
        <dbReference type="Pfam" id="PF14479"/>
    </source>
</evidence>
<reference evidence="2" key="2">
    <citation type="submission" date="2023-06" db="EMBL/GenBank/DDBJ databases">
        <authorList>
            <consortium name="Lawrence Berkeley National Laboratory"/>
            <person name="Mondo S.J."/>
            <person name="Hensen N."/>
            <person name="Bonometti L."/>
            <person name="Westerberg I."/>
            <person name="Brannstrom I.O."/>
            <person name="Guillou S."/>
            <person name="Cros-Aarteil S."/>
            <person name="Calhoun S."/>
            <person name="Haridas S."/>
            <person name="Kuo A."/>
            <person name="Pangilinan J."/>
            <person name="Riley R."/>
            <person name="Labutti K."/>
            <person name="Andreopoulos B."/>
            <person name="Lipzen A."/>
            <person name="Chen C."/>
            <person name="Yanf M."/>
            <person name="Daum C."/>
            <person name="Ng V."/>
            <person name="Clum A."/>
            <person name="Steindorff A."/>
            <person name="Ohm R."/>
            <person name="Martin F."/>
            <person name="Silar P."/>
            <person name="Natvig D."/>
            <person name="Lalanne C."/>
            <person name="Gautier V."/>
            <person name="Ament-Velasquez S.L."/>
            <person name="Kruys A."/>
            <person name="Hutchinson M.I."/>
            <person name="Powell A.J."/>
            <person name="Barry K."/>
            <person name="Miller A.N."/>
            <person name="Grigoriev I.V."/>
            <person name="Debuchy R."/>
            <person name="Gladieux P."/>
            <person name="Thoren M.H."/>
            <person name="Johannesson H."/>
        </authorList>
    </citation>
    <scope>NUCLEOTIDE SEQUENCE</scope>
    <source>
        <strain evidence="2">CBS 333.67</strain>
    </source>
</reference>
<comment type="caution">
    <text evidence="2">The sequence shown here is derived from an EMBL/GenBank/DDBJ whole genome shotgun (WGS) entry which is preliminary data.</text>
</comment>
<dbReference type="Pfam" id="PF14479">
    <property type="entry name" value="HeLo"/>
    <property type="match status" value="1"/>
</dbReference>
<accession>A0AAJ0GNV9</accession>
<gene>
    <name evidence="2" type="ORF">B0T15DRAFT_560507</name>
</gene>
<keyword evidence="2" id="KW-0640">Prion</keyword>
<dbReference type="Gene3D" id="1.10.510.10">
    <property type="entry name" value="Transferase(Phosphotransferase) domain 1"/>
    <property type="match status" value="1"/>
</dbReference>
<dbReference type="AlphaFoldDB" id="A0AAJ0GNV9"/>
<name>A0AAJ0GNV9_9PEZI</name>
<dbReference type="InterPro" id="IPR011009">
    <property type="entry name" value="Kinase-like_dom_sf"/>
</dbReference>
<dbReference type="EMBL" id="JAUDZG010000006">
    <property type="protein sequence ID" value="KAK3303473.1"/>
    <property type="molecule type" value="Genomic_DNA"/>
</dbReference>
<dbReference type="SUPFAM" id="SSF56112">
    <property type="entry name" value="Protein kinase-like (PK-like)"/>
    <property type="match status" value="1"/>
</dbReference>
<dbReference type="RefSeq" id="XP_062719253.1">
    <property type="nucleotide sequence ID" value="XM_062870533.1"/>
</dbReference>
<dbReference type="Gene3D" id="1.20.120.1020">
    <property type="entry name" value="Prion-inhibition and propagation, HeLo domain"/>
    <property type="match status" value="1"/>
</dbReference>
<feature type="domain" description="Prion-inhibition and propagation HeLo" evidence="1">
    <location>
        <begin position="3"/>
        <end position="217"/>
    </location>
</feature>
<evidence type="ECO:0000313" key="2">
    <source>
        <dbReference type="EMBL" id="KAK3303473.1"/>
    </source>
</evidence>
<protein>
    <submittedName>
        <fullName evidence="2">Prion-inhibition and propagation-domain-containing protein</fullName>
    </submittedName>
</protein>
<reference evidence="2" key="1">
    <citation type="journal article" date="2023" name="Mol. Phylogenet. Evol.">
        <title>Genome-scale phylogeny and comparative genomics of the fungal order Sordariales.</title>
        <authorList>
            <person name="Hensen N."/>
            <person name="Bonometti L."/>
            <person name="Westerberg I."/>
            <person name="Brannstrom I.O."/>
            <person name="Guillou S."/>
            <person name="Cros-Aarteil S."/>
            <person name="Calhoun S."/>
            <person name="Haridas S."/>
            <person name="Kuo A."/>
            <person name="Mondo S."/>
            <person name="Pangilinan J."/>
            <person name="Riley R."/>
            <person name="LaButti K."/>
            <person name="Andreopoulos B."/>
            <person name="Lipzen A."/>
            <person name="Chen C."/>
            <person name="Yan M."/>
            <person name="Daum C."/>
            <person name="Ng V."/>
            <person name="Clum A."/>
            <person name="Steindorff A."/>
            <person name="Ohm R.A."/>
            <person name="Martin F."/>
            <person name="Silar P."/>
            <person name="Natvig D.O."/>
            <person name="Lalanne C."/>
            <person name="Gautier V."/>
            <person name="Ament-Velasquez S.L."/>
            <person name="Kruys A."/>
            <person name="Hutchinson M.I."/>
            <person name="Powell A.J."/>
            <person name="Barry K."/>
            <person name="Miller A.N."/>
            <person name="Grigoriev I.V."/>
            <person name="Debuchy R."/>
            <person name="Gladieux P."/>
            <person name="Hiltunen Thoren M."/>
            <person name="Johannesson H."/>
        </authorList>
    </citation>
    <scope>NUCLEOTIDE SEQUENCE</scope>
    <source>
        <strain evidence="2">CBS 333.67</strain>
    </source>
</reference>
<organism evidence="2 3">
    <name type="scientific">Chaetomium strumarium</name>
    <dbReference type="NCBI Taxonomy" id="1170767"/>
    <lineage>
        <taxon>Eukaryota</taxon>
        <taxon>Fungi</taxon>
        <taxon>Dikarya</taxon>
        <taxon>Ascomycota</taxon>
        <taxon>Pezizomycotina</taxon>
        <taxon>Sordariomycetes</taxon>
        <taxon>Sordariomycetidae</taxon>
        <taxon>Sordariales</taxon>
        <taxon>Chaetomiaceae</taxon>
        <taxon>Chaetomium</taxon>
    </lineage>
</organism>